<dbReference type="FunFam" id="1.10.10.10:FF:000611">
    <property type="entry name" value="Transcriptional repressor of nicotinamide riboside utilization NrtR"/>
    <property type="match status" value="1"/>
</dbReference>
<dbReference type="AlphaFoldDB" id="G9A309"/>
<dbReference type="PATRIC" id="fig|380.5.peg.838"/>
<dbReference type="EMBL" id="HE616890">
    <property type="protein sequence ID" value="CCE95283.1"/>
    <property type="molecule type" value="Genomic_DNA"/>
</dbReference>
<organism evidence="3 4">
    <name type="scientific">Sinorhizobium fredii (strain HH103)</name>
    <dbReference type="NCBI Taxonomy" id="1117943"/>
    <lineage>
        <taxon>Bacteria</taxon>
        <taxon>Pseudomonadati</taxon>
        <taxon>Pseudomonadota</taxon>
        <taxon>Alphaproteobacteria</taxon>
        <taxon>Hyphomicrobiales</taxon>
        <taxon>Rhizobiaceae</taxon>
        <taxon>Sinorhizobium/Ensifer group</taxon>
        <taxon>Sinorhizobium</taxon>
    </lineage>
</organism>
<dbReference type="InterPro" id="IPR054105">
    <property type="entry name" value="WHD_NrtR"/>
</dbReference>
<dbReference type="Pfam" id="PF21906">
    <property type="entry name" value="WHD_NrtR"/>
    <property type="match status" value="1"/>
</dbReference>
<dbReference type="InterPro" id="IPR036388">
    <property type="entry name" value="WH-like_DNA-bd_sf"/>
</dbReference>
<evidence type="ECO:0000313" key="3">
    <source>
        <dbReference type="EMBL" id="CCE95283.1"/>
    </source>
</evidence>
<proteinExistence type="predicted"/>
<dbReference type="HOGENOM" id="CLU_067794_0_0_5"/>
<dbReference type="Proteomes" id="UP000007735">
    <property type="component" value="Chromosome"/>
</dbReference>
<accession>G9A309</accession>
<dbReference type="InterPro" id="IPR036390">
    <property type="entry name" value="WH_DNA-bd_sf"/>
</dbReference>
<feature type="domain" description="NrtR DNA-binding winged helix" evidence="2">
    <location>
        <begin position="313"/>
        <end position="373"/>
    </location>
</feature>
<dbReference type="InterPro" id="IPR015797">
    <property type="entry name" value="NUDIX_hydrolase-like_dom_sf"/>
</dbReference>
<dbReference type="Gene3D" id="3.90.79.10">
    <property type="entry name" value="Nucleoside Triphosphate Pyrophosphohydrolase"/>
    <property type="match status" value="1"/>
</dbReference>
<dbReference type="STRING" id="1117943.SFHH103_00784"/>
<reference evidence="3 4" key="1">
    <citation type="journal article" date="2012" name="J. Bacteriol.">
        <title>Genome sequence of the soybean symbiont Sinorhizobium fredii HH103.</title>
        <authorList>
            <person name="Weidner S."/>
            <person name="Becker A."/>
            <person name="Bonilla I."/>
            <person name="Jaenicke S."/>
            <person name="Lloret J."/>
            <person name="Margaret I."/>
            <person name="Puhler A."/>
            <person name="Ruiz-Sainz J.E."/>
            <person name="Schneiker-Bekel S."/>
            <person name="Szczepanowski R."/>
            <person name="Vinardell J.M."/>
            <person name="Zehner S."/>
            <person name="Gottfert M."/>
        </authorList>
    </citation>
    <scope>NUCLEOTIDE SEQUENCE [LARGE SCALE GENOMIC DNA]</scope>
    <source>
        <strain evidence="3 4">HH103</strain>
    </source>
</reference>
<gene>
    <name evidence="3" type="ordered locus">SFHH103_00784</name>
</gene>
<sequence length="391" mass="43925">MTRLSHYACGSPHPLPRRMRGLWRSATKRCRDREGSSPRCERSAVGPTPTAMLPSSCLSFRKMSAMQVEGVPVTVEIGLNAVIVAVVNRSPRILAVSETDGDTRDSLPFGPFDPARHRTFEASLRARVEKRTALKLGYIEQLYTFGDRGRQRLPGEEGKHMVSVGYLALTRTDAENNERLAEAGAHWRDWYGYLPWEDWRQGRPAVLDQTILPALARWEAGLAGDERSAANVQRRSRVRLAFGLDDFPWDEERVLERYELLYEAGLVREAVTDGHCRETEKSAAGLAMRHDHRRIVATAVARLRGKIKYRPVVFELMPPEFTLTDLQATVEAISGRHLHKQNFRRLVEGAELVEPTGGSLASTGGRPAALFRFRRQILDERPAPGLKVGGR</sequence>
<name>G9A309_SINF1</name>
<feature type="region of interest" description="Disordered" evidence="1">
    <location>
        <begin position="26"/>
        <end position="47"/>
    </location>
</feature>
<feature type="compositionally biased region" description="Basic and acidic residues" evidence="1">
    <location>
        <begin position="29"/>
        <end position="42"/>
    </location>
</feature>
<dbReference type="SUPFAM" id="SSF46785">
    <property type="entry name" value="Winged helix' DNA-binding domain"/>
    <property type="match status" value="1"/>
</dbReference>
<dbReference type="KEGG" id="sfh:SFHH103_00784"/>
<dbReference type="eggNOG" id="COG4111">
    <property type="taxonomic scope" value="Bacteria"/>
</dbReference>
<evidence type="ECO:0000313" key="4">
    <source>
        <dbReference type="Proteomes" id="UP000007735"/>
    </source>
</evidence>
<evidence type="ECO:0000259" key="2">
    <source>
        <dbReference type="Pfam" id="PF21906"/>
    </source>
</evidence>
<dbReference type="SUPFAM" id="SSF55811">
    <property type="entry name" value="Nudix"/>
    <property type="match status" value="1"/>
</dbReference>
<dbReference type="Gene3D" id="1.10.10.10">
    <property type="entry name" value="Winged helix-like DNA-binding domain superfamily/Winged helix DNA-binding domain"/>
    <property type="match status" value="1"/>
</dbReference>
<protein>
    <recommendedName>
        <fullName evidence="2">NrtR DNA-binding winged helix domain-containing protein</fullName>
    </recommendedName>
</protein>
<evidence type="ECO:0000256" key="1">
    <source>
        <dbReference type="SAM" id="MobiDB-lite"/>
    </source>
</evidence>